<proteinExistence type="predicted"/>
<evidence type="ECO:0008006" key="4">
    <source>
        <dbReference type="Google" id="ProtNLM"/>
    </source>
</evidence>
<dbReference type="Proteomes" id="UP000196581">
    <property type="component" value="Unassembled WGS sequence"/>
</dbReference>
<dbReference type="EMBL" id="FWFF01000001">
    <property type="protein sequence ID" value="SLM90720.1"/>
    <property type="molecule type" value="Genomic_DNA"/>
</dbReference>
<accession>A0A1X6WXX5</accession>
<keyword evidence="1" id="KW-0472">Membrane</keyword>
<feature type="transmembrane region" description="Helical" evidence="1">
    <location>
        <begin position="12"/>
        <end position="32"/>
    </location>
</feature>
<feature type="transmembrane region" description="Helical" evidence="1">
    <location>
        <begin position="111"/>
        <end position="131"/>
    </location>
</feature>
<name>A0A1X6WXX5_9MICO</name>
<keyword evidence="1" id="KW-1133">Transmembrane helix</keyword>
<keyword evidence="1" id="KW-0812">Transmembrane</keyword>
<gene>
    <name evidence="2" type="ORF">FM105_02200</name>
</gene>
<keyword evidence="3" id="KW-1185">Reference proteome</keyword>
<dbReference type="AlphaFoldDB" id="A0A1X6WXX5"/>
<organism evidence="2 3">
    <name type="scientific">Brevibacterium yomogidense</name>
    <dbReference type="NCBI Taxonomy" id="946573"/>
    <lineage>
        <taxon>Bacteria</taxon>
        <taxon>Bacillati</taxon>
        <taxon>Actinomycetota</taxon>
        <taxon>Actinomycetes</taxon>
        <taxon>Micrococcales</taxon>
        <taxon>Brevibacteriaceae</taxon>
        <taxon>Brevibacterium</taxon>
    </lineage>
</organism>
<reference evidence="3" key="1">
    <citation type="submission" date="2017-02" db="EMBL/GenBank/DDBJ databases">
        <authorList>
            <person name="Dridi B."/>
        </authorList>
    </citation>
    <scope>NUCLEOTIDE SEQUENCE [LARGE SCALE GENOMIC DNA]</scope>
    <source>
        <strain evidence="3">B Co 03.10</strain>
    </source>
</reference>
<evidence type="ECO:0000256" key="1">
    <source>
        <dbReference type="SAM" id="Phobius"/>
    </source>
</evidence>
<protein>
    <recommendedName>
        <fullName evidence="4">DUF1648 domain-containing protein</fullName>
    </recommendedName>
</protein>
<feature type="transmembrane region" description="Helical" evidence="1">
    <location>
        <begin position="137"/>
        <end position="164"/>
    </location>
</feature>
<feature type="transmembrane region" description="Helical" evidence="1">
    <location>
        <begin position="52"/>
        <end position="73"/>
    </location>
</feature>
<evidence type="ECO:0000313" key="2">
    <source>
        <dbReference type="EMBL" id="SLM90720.1"/>
    </source>
</evidence>
<dbReference type="RefSeq" id="WP_087003931.1">
    <property type="nucleotide sequence ID" value="NZ_FWFF01000001.1"/>
</dbReference>
<sequence length="177" mass="18942">MRDPLRRLTLRIGIVVYVCGLLLTLLIGPDTVPQHVGSSGEVNAWASKSSHVLVMMGLGAFLLLVTVGSKALVSRVDASWINLPDRAAHAYWTAPDNRPTFNRRMRADIDFLMGITFVFVAIISTTVALTAQRTESAGPFGITSVIAVSIYLAAMIGYCVFLAVGGRYAVPDDSSGA</sequence>
<evidence type="ECO:0000313" key="3">
    <source>
        <dbReference type="Proteomes" id="UP000196581"/>
    </source>
</evidence>